<reference evidence="1 2" key="1">
    <citation type="journal article" date="2016" name="Nat. Commun.">
        <title>Thousands of microbial genomes shed light on interconnected biogeochemical processes in an aquifer system.</title>
        <authorList>
            <person name="Anantharaman K."/>
            <person name="Brown C.T."/>
            <person name="Hug L.A."/>
            <person name="Sharon I."/>
            <person name="Castelle C.J."/>
            <person name="Probst A.J."/>
            <person name="Thomas B.C."/>
            <person name="Singh A."/>
            <person name="Wilkins M.J."/>
            <person name="Karaoz U."/>
            <person name="Brodie E.L."/>
            <person name="Williams K.H."/>
            <person name="Hubbard S.S."/>
            <person name="Banfield J.F."/>
        </authorList>
    </citation>
    <scope>NUCLEOTIDE SEQUENCE [LARGE SCALE GENOMIC DNA]</scope>
</reference>
<organism evidence="1 2">
    <name type="scientific">Candidatus Kaiserbacteria bacterium RIFCSPLOWO2_01_FULL_51_21</name>
    <dbReference type="NCBI Taxonomy" id="1798508"/>
    <lineage>
        <taxon>Bacteria</taxon>
        <taxon>Candidatus Kaiseribacteriota</taxon>
    </lineage>
</organism>
<evidence type="ECO:0000313" key="1">
    <source>
        <dbReference type="EMBL" id="OGG72082.1"/>
    </source>
</evidence>
<comment type="caution">
    <text evidence="1">The sequence shown here is derived from an EMBL/GenBank/DDBJ whole genome shotgun (WGS) entry which is preliminary data.</text>
</comment>
<gene>
    <name evidence="1" type="ORF">A3A35_02335</name>
</gene>
<evidence type="ECO:0000313" key="2">
    <source>
        <dbReference type="Proteomes" id="UP000179115"/>
    </source>
</evidence>
<accession>A0A1F6EFQ0</accession>
<dbReference type="AlphaFoldDB" id="A0A1F6EFQ0"/>
<dbReference type="Proteomes" id="UP000179115">
    <property type="component" value="Unassembled WGS sequence"/>
</dbReference>
<sequence>MPSRVTLKLTPHKVLRDTEILEIFVNGVFCATLTPDHEQGAVRLISAHIENSSTKEGLPSGVTFNDGRGSPIPVPFLSVRFRPRPYRIKEGELVPETVQ</sequence>
<proteinExistence type="predicted"/>
<dbReference type="EMBL" id="MFLV01000001">
    <property type="protein sequence ID" value="OGG72082.1"/>
    <property type="molecule type" value="Genomic_DNA"/>
</dbReference>
<name>A0A1F6EFQ0_9BACT</name>
<protein>
    <submittedName>
        <fullName evidence="1">Uncharacterized protein</fullName>
    </submittedName>
</protein>